<dbReference type="AlphaFoldDB" id="A0A4Y7KMX3"/>
<evidence type="ECO:0000256" key="1">
    <source>
        <dbReference type="SAM" id="MobiDB-lite"/>
    </source>
</evidence>
<organism evidence="2 3">
    <name type="scientific">Papaver somniferum</name>
    <name type="common">Opium poppy</name>
    <dbReference type="NCBI Taxonomy" id="3469"/>
    <lineage>
        <taxon>Eukaryota</taxon>
        <taxon>Viridiplantae</taxon>
        <taxon>Streptophyta</taxon>
        <taxon>Embryophyta</taxon>
        <taxon>Tracheophyta</taxon>
        <taxon>Spermatophyta</taxon>
        <taxon>Magnoliopsida</taxon>
        <taxon>Ranunculales</taxon>
        <taxon>Papaveraceae</taxon>
        <taxon>Papaveroideae</taxon>
        <taxon>Papaver</taxon>
    </lineage>
</organism>
<keyword evidence="3" id="KW-1185">Reference proteome</keyword>
<accession>A0A4Y7KMX3</accession>
<gene>
    <name evidence="2" type="ORF">C5167_049211</name>
</gene>
<dbReference type="Proteomes" id="UP000316621">
    <property type="component" value="Chromosome 8"/>
</dbReference>
<proteinExistence type="predicted"/>
<feature type="region of interest" description="Disordered" evidence="1">
    <location>
        <begin position="1"/>
        <end position="22"/>
    </location>
</feature>
<name>A0A4Y7KMX3_PAPSO</name>
<evidence type="ECO:0000313" key="3">
    <source>
        <dbReference type="Proteomes" id="UP000316621"/>
    </source>
</evidence>
<reference evidence="2 3" key="1">
    <citation type="journal article" date="2018" name="Science">
        <title>The opium poppy genome and morphinan production.</title>
        <authorList>
            <person name="Guo L."/>
            <person name="Winzer T."/>
            <person name="Yang X."/>
            <person name="Li Y."/>
            <person name="Ning Z."/>
            <person name="He Z."/>
            <person name="Teodor R."/>
            <person name="Lu Y."/>
            <person name="Bowser T.A."/>
            <person name="Graham I.A."/>
            <person name="Ye K."/>
        </authorList>
    </citation>
    <scope>NUCLEOTIDE SEQUENCE [LARGE SCALE GENOMIC DNA]</scope>
    <source>
        <strain evidence="3">cv. HN1</strain>
        <tissue evidence="2">Leaves</tissue>
    </source>
</reference>
<dbReference type="EMBL" id="CM010722">
    <property type="protein sequence ID" value="RZC73732.1"/>
    <property type="molecule type" value="Genomic_DNA"/>
</dbReference>
<sequence length="113" mass="12783">MKAMAKLKRRDSEESDEKEDQINEGQIFREISNCSKESTKALLKYCDARMRRYKMFECPIAAQTESGSRVASNCWKQCKDPMVLNLGINGEAERLAPCWKAVEGLQGTGGHHL</sequence>
<evidence type="ECO:0000313" key="2">
    <source>
        <dbReference type="EMBL" id="RZC73732.1"/>
    </source>
</evidence>
<protein>
    <submittedName>
        <fullName evidence="2">Uncharacterized protein</fullName>
    </submittedName>
</protein>
<dbReference type="Gramene" id="RZC73732">
    <property type="protein sequence ID" value="RZC73732"/>
    <property type="gene ID" value="C5167_049211"/>
</dbReference>